<feature type="compositionally biased region" description="Basic and acidic residues" evidence="6">
    <location>
        <begin position="524"/>
        <end position="534"/>
    </location>
</feature>
<dbReference type="GO" id="GO:0000981">
    <property type="term" value="F:DNA-binding transcription factor activity, RNA polymerase II-specific"/>
    <property type="evidence" value="ECO:0007669"/>
    <property type="project" value="TreeGrafter"/>
</dbReference>
<dbReference type="OMA" id="THTNEMP"/>
<dbReference type="Gramene" id="CDF36864">
    <property type="protein sequence ID" value="CDF36864"/>
    <property type="gene ID" value="CHC_T00005523001"/>
</dbReference>
<dbReference type="GO" id="GO:0031519">
    <property type="term" value="C:PcG protein complex"/>
    <property type="evidence" value="ECO:0007669"/>
    <property type="project" value="TreeGrafter"/>
</dbReference>
<dbReference type="FunFam" id="3.30.160.60:FF:000125">
    <property type="entry name" value="Putative zinc finger protein 143"/>
    <property type="match status" value="1"/>
</dbReference>
<dbReference type="InterPro" id="IPR013087">
    <property type="entry name" value="Znf_C2H2_type"/>
</dbReference>
<protein>
    <recommendedName>
        <fullName evidence="7">C2H2-type domain-containing protein</fullName>
    </recommendedName>
</protein>
<keyword evidence="4" id="KW-0862">Zinc</keyword>
<dbReference type="GO" id="GO:0008270">
    <property type="term" value="F:zinc ion binding"/>
    <property type="evidence" value="ECO:0007669"/>
    <property type="project" value="UniProtKB-KW"/>
</dbReference>
<feature type="domain" description="C2H2-type" evidence="7">
    <location>
        <begin position="416"/>
        <end position="445"/>
    </location>
</feature>
<dbReference type="GO" id="GO:0000978">
    <property type="term" value="F:RNA polymerase II cis-regulatory region sequence-specific DNA binding"/>
    <property type="evidence" value="ECO:0007669"/>
    <property type="project" value="TreeGrafter"/>
</dbReference>
<evidence type="ECO:0000256" key="4">
    <source>
        <dbReference type="ARBA" id="ARBA00022833"/>
    </source>
</evidence>
<dbReference type="PANTHER" id="PTHR14003:SF19">
    <property type="entry name" value="YY2 TRANSCRIPTION FACTOR"/>
    <property type="match status" value="1"/>
</dbReference>
<keyword evidence="9" id="KW-1185">Reference proteome</keyword>
<feature type="compositionally biased region" description="Basic and acidic residues" evidence="6">
    <location>
        <begin position="93"/>
        <end position="103"/>
    </location>
</feature>
<keyword evidence="2" id="KW-0677">Repeat</keyword>
<dbReference type="PROSITE" id="PS00028">
    <property type="entry name" value="ZINC_FINGER_C2H2_1"/>
    <property type="match status" value="2"/>
</dbReference>
<feature type="region of interest" description="Disordered" evidence="6">
    <location>
        <begin position="145"/>
        <end position="172"/>
    </location>
</feature>
<dbReference type="OrthoDB" id="4748970at2759"/>
<feature type="compositionally biased region" description="Polar residues" evidence="6">
    <location>
        <begin position="59"/>
        <end position="73"/>
    </location>
</feature>
<evidence type="ECO:0000256" key="6">
    <source>
        <dbReference type="SAM" id="MobiDB-lite"/>
    </source>
</evidence>
<dbReference type="InterPro" id="IPR036236">
    <property type="entry name" value="Znf_C2H2_sf"/>
</dbReference>
<dbReference type="GO" id="GO:0005667">
    <property type="term" value="C:transcription regulator complex"/>
    <property type="evidence" value="ECO:0007669"/>
    <property type="project" value="TreeGrafter"/>
</dbReference>
<dbReference type="RefSeq" id="XP_005716683.1">
    <property type="nucleotide sequence ID" value="XM_005716626.1"/>
</dbReference>
<name>R7QFK6_CHOCR</name>
<dbReference type="SMART" id="SM00355">
    <property type="entry name" value="ZnF_C2H2"/>
    <property type="match status" value="2"/>
</dbReference>
<dbReference type="EMBL" id="HG001807">
    <property type="protein sequence ID" value="CDF36864.1"/>
    <property type="molecule type" value="Genomic_DNA"/>
</dbReference>
<evidence type="ECO:0000256" key="2">
    <source>
        <dbReference type="ARBA" id="ARBA00022737"/>
    </source>
</evidence>
<sequence length="553" mass="60143">MDRQLHRPKPNPARTMEYRYLEPSNPNPQILHTNTNRNQGSIPGYNRRMSLPSDPASHLPTQTVPTSMAQSRRDSQTLFFVTAPSQAQGSPTRRRDDGMSHMAPPKRESHALVLYTTLSISPGANTSQLESGSRAALPGNYYGYSGPEQQRTGPSAVPWDGSNVASGPGPGGLNDLQLSTHQMQGSAYSRLRPGDYRDPHQVAPESTPQLDTHVYGNPIGGQNVFDNAFGRPYWPSSSHDNEDKFADPDLGQRSRGEQQMAPWTLDPVPKLPYQRPAQAEPLSQTAPGQYVRSFGAQPSNEDYALQTQPRPLFSDQVPHRQHGTALSTLNPSGIRQRHPNQKTKTNTAEPGRVLALHESRPDLSSLPIAPGSKQEPIPSTLTGPSTTVATAIPIASSVHDSHDGNTQGDSAGQGRFVCQHSGCTKRFERRYSLTVHFRTHTNEMPYACKVAGCSQRFKWRSSQSHHLRTRHRGVLIEKAPGKRTGGNGKGRRVDGAASSNGSDGGGVTGVSGDRAGHHSMAVDGSKRSRDESSKAEAVPTKRLRESGMLSKDP</sequence>
<feature type="compositionally biased region" description="Polar residues" evidence="6">
    <location>
        <begin position="27"/>
        <end position="41"/>
    </location>
</feature>
<dbReference type="STRING" id="2769.R7QFK6"/>
<evidence type="ECO:0000256" key="1">
    <source>
        <dbReference type="ARBA" id="ARBA00022723"/>
    </source>
</evidence>
<feature type="region of interest" description="Disordered" evidence="6">
    <location>
        <begin position="84"/>
        <end position="103"/>
    </location>
</feature>
<dbReference type="PROSITE" id="PS50157">
    <property type="entry name" value="ZINC_FINGER_C2H2_2"/>
    <property type="match status" value="2"/>
</dbReference>
<dbReference type="KEGG" id="ccp:CHC_T00005523001"/>
<evidence type="ECO:0000259" key="7">
    <source>
        <dbReference type="PROSITE" id="PS50157"/>
    </source>
</evidence>
<feature type="domain" description="C2H2-type" evidence="7">
    <location>
        <begin position="446"/>
        <end position="473"/>
    </location>
</feature>
<dbReference type="GeneID" id="17324394"/>
<keyword evidence="3 5" id="KW-0863">Zinc-finger</keyword>
<dbReference type="SUPFAM" id="SSF57667">
    <property type="entry name" value="beta-beta-alpha zinc fingers"/>
    <property type="match status" value="1"/>
</dbReference>
<accession>R7QFK6</accession>
<evidence type="ECO:0000313" key="8">
    <source>
        <dbReference type="EMBL" id="CDF36864.1"/>
    </source>
</evidence>
<reference evidence="9" key="1">
    <citation type="journal article" date="2013" name="Proc. Natl. Acad. Sci. U.S.A.">
        <title>Genome structure and metabolic features in the red seaweed Chondrus crispus shed light on evolution of the Archaeplastida.</title>
        <authorList>
            <person name="Collen J."/>
            <person name="Porcel B."/>
            <person name="Carre W."/>
            <person name="Ball S.G."/>
            <person name="Chaparro C."/>
            <person name="Tonon T."/>
            <person name="Barbeyron T."/>
            <person name="Michel G."/>
            <person name="Noel B."/>
            <person name="Valentin K."/>
            <person name="Elias M."/>
            <person name="Artiguenave F."/>
            <person name="Arun A."/>
            <person name="Aury J.M."/>
            <person name="Barbosa-Neto J.F."/>
            <person name="Bothwell J.H."/>
            <person name="Bouget F.Y."/>
            <person name="Brillet L."/>
            <person name="Cabello-Hurtado F."/>
            <person name="Capella-Gutierrez S."/>
            <person name="Charrier B."/>
            <person name="Cladiere L."/>
            <person name="Cock J.M."/>
            <person name="Coelho S.M."/>
            <person name="Colleoni C."/>
            <person name="Czjzek M."/>
            <person name="Da Silva C."/>
            <person name="Delage L."/>
            <person name="Denoeud F."/>
            <person name="Deschamps P."/>
            <person name="Dittami S.M."/>
            <person name="Gabaldon T."/>
            <person name="Gachon C.M."/>
            <person name="Groisillier A."/>
            <person name="Herve C."/>
            <person name="Jabbari K."/>
            <person name="Katinka M."/>
            <person name="Kloareg B."/>
            <person name="Kowalczyk N."/>
            <person name="Labadie K."/>
            <person name="Leblanc C."/>
            <person name="Lopez P.J."/>
            <person name="McLachlan D.H."/>
            <person name="Meslet-Cladiere L."/>
            <person name="Moustafa A."/>
            <person name="Nehr Z."/>
            <person name="Nyvall Collen P."/>
            <person name="Panaud O."/>
            <person name="Partensky F."/>
            <person name="Poulain J."/>
            <person name="Rensing S.A."/>
            <person name="Rousvoal S."/>
            <person name="Samson G."/>
            <person name="Symeonidi A."/>
            <person name="Weissenbach J."/>
            <person name="Zambounis A."/>
            <person name="Wincker P."/>
            <person name="Boyen C."/>
        </authorList>
    </citation>
    <scope>NUCLEOTIDE SEQUENCE [LARGE SCALE GENOMIC DNA]</scope>
    <source>
        <strain evidence="9">cv. Stackhouse</strain>
    </source>
</reference>
<feature type="compositionally biased region" description="Polar residues" evidence="6">
    <location>
        <begin position="324"/>
        <end position="333"/>
    </location>
</feature>
<proteinExistence type="predicted"/>
<keyword evidence="1" id="KW-0479">Metal-binding</keyword>
<evidence type="ECO:0000256" key="5">
    <source>
        <dbReference type="PROSITE-ProRule" id="PRU00042"/>
    </source>
</evidence>
<feature type="region of interest" description="Disordered" evidence="6">
    <location>
        <begin position="323"/>
        <end position="348"/>
    </location>
</feature>
<dbReference type="AlphaFoldDB" id="R7QFK6"/>
<dbReference type="PANTHER" id="PTHR14003">
    <property type="entry name" value="TRANSCRIPTIONAL REPRESSOR PROTEIN YY"/>
    <property type="match status" value="1"/>
</dbReference>
<feature type="compositionally biased region" description="Basic residues" evidence="6">
    <location>
        <begin position="460"/>
        <end position="473"/>
    </location>
</feature>
<evidence type="ECO:0000313" key="9">
    <source>
        <dbReference type="Proteomes" id="UP000012073"/>
    </source>
</evidence>
<dbReference type="GO" id="GO:0000785">
    <property type="term" value="C:chromatin"/>
    <property type="evidence" value="ECO:0007669"/>
    <property type="project" value="TreeGrafter"/>
</dbReference>
<feature type="region of interest" description="Disordered" evidence="6">
    <location>
        <begin position="1"/>
        <end position="73"/>
    </location>
</feature>
<dbReference type="Gene3D" id="3.30.160.60">
    <property type="entry name" value="Classic Zinc Finger"/>
    <property type="match status" value="2"/>
</dbReference>
<gene>
    <name evidence="8" type="ORF">CHC_T00005523001</name>
</gene>
<evidence type="ECO:0000256" key="3">
    <source>
        <dbReference type="ARBA" id="ARBA00022771"/>
    </source>
</evidence>
<organism evidence="8 9">
    <name type="scientific">Chondrus crispus</name>
    <name type="common">Carrageen Irish moss</name>
    <name type="synonym">Polymorpha crispa</name>
    <dbReference type="NCBI Taxonomy" id="2769"/>
    <lineage>
        <taxon>Eukaryota</taxon>
        <taxon>Rhodophyta</taxon>
        <taxon>Florideophyceae</taxon>
        <taxon>Rhodymeniophycidae</taxon>
        <taxon>Gigartinales</taxon>
        <taxon>Gigartinaceae</taxon>
        <taxon>Chondrus</taxon>
    </lineage>
</organism>
<feature type="region of interest" description="Disordered" evidence="6">
    <location>
        <begin position="460"/>
        <end position="553"/>
    </location>
</feature>
<dbReference type="Proteomes" id="UP000012073">
    <property type="component" value="Unassembled WGS sequence"/>
</dbReference>